<comment type="function">
    <text evidence="1">Destroys radicals which are normally produced within the cells and which are toxic to biological systems.</text>
</comment>
<dbReference type="InterPro" id="IPR001424">
    <property type="entry name" value="SOD_Cu_Zn_dom"/>
</dbReference>
<dbReference type="PANTHER" id="PTHR10003">
    <property type="entry name" value="SUPEROXIDE DISMUTASE CU-ZN -RELATED"/>
    <property type="match status" value="1"/>
</dbReference>
<keyword evidence="1" id="KW-0186">Copper</keyword>
<evidence type="ECO:0000259" key="2">
    <source>
        <dbReference type="Pfam" id="PF00080"/>
    </source>
</evidence>
<organism evidence="3 4">
    <name type="scientific">Elysia crispata</name>
    <name type="common">lettuce slug</name>
    <dbReference type="NCBI Taxonomy" id="231223"/>
    <lineage>
        <taxon>Eukaryota</taxon>
        <taxon>Metazoa</taxon>
        <taxon>Spiralia</taxon>
        <taxon>Lophotrochozoa</taxon>
        <taxon>Mollusca</taxon>
        <taxon>Gastropoda</taxon>
        <taxon>Heterobranchia</taxon>
        <taxon>Euthyneura</taxon>
        <taxon>Panpulmonata</taxon>
        <taxon>Sacoglossa</taxon>
        <taxon>Placobranchoidea</taxon>
        <taxon>Plakobranchidae</taxon>
        <taxon>Elysia</taxon>
    </lineage>
</organism>
<dbReference type="EMBL" id="JAWDGP010003890">
    <property type="protein sequence ID" value="KAK3769798.1"/>
    <property type="molecule type" value="Genomic_DNA"/>
</dbReference>
<dbReference type="SUPFAM" id="SSF49329">
    <property type="entry name" value="Cu,Zn superoxide dismutase-like"/>
    <property type="match status" value="1"/>
</dbReference>
<comment type="catalytic activity">
    <reaction evidence="1">
        <text>2 superoxide + 2 H(+) = H2O2 + O2</text>
        <dbReference type="Rhea" id="RHEA:20696"/>
        <dbReference type="ChEBI" id="CHEBI:15378"/>
        <dbReference type="ChEBI" id="CHEBI:15379"/>
        <dbReference type="ChEBI" id="CHEBI:16240"/>
        <dbReference type="ChEBI" id="CHEBI:18421"/>
        <dbReference type="EC" id="1.15.1.1"/>
    </reaction>
</comment>
<comment type="cofactor">
    <cofactor evidence="1">
        <name>Cu cation</name>
        <dbReference type="ChEBI" id="CHEBI:23378"/>
    </cofactor>
    <text evidence="1">Binds 1 copper ion per subunit.</text>
</comment>
<dbReference type="CDD" id="cd00305">
    <property type="entry name" value="Cu-Zn_Superoxide_Dismutase"/>
    <property type="match status" value="1"/>
</dbReference>
<feature type="domain" description="Superoxide dismutase copper/zinc binding" evidence="2">
    <location>
        <begin position="36"/>
        <end position="172"/>
    </location>
</feature>
<reference evidence="3" key="1">
    <citation type="journal article" date="2023" name="G3 (Bethesda)">
        <title>A reference genome for the long-term kleptoplast-retaining sea slug Elysia crispata morphotype clarki.</title>
        <authorList>
            <person name="Eastman K.E."/>
            <person name="Pendleton A.L."/>
            <person name="Shaikh M.A."/>
            <person name="Suttiyut T."/>
            <person name="Ogas R."/>
            <person name="Tomko P."/>
            <person name="Gavelis G."/>
            <person name="Widhalm J.R."/>
            <person name="Wisecaver J.H."/>
        </authorList>
    </citation>
    <scope>NUCLEOTIDE SEQUENCE</scope>
    <source>
        <strain evidence="3">ECLA1</strain>
    </source>
</reference>
<dbReference type="EC" id="1.15.1.1" evidence="1"/>
<comment type="cofactor">
    <cofactor evidence="1">
        <name>Zn(2+)</name>
        <dbReference type="ChEBI" id="CHEBI:29105"/>
    </cofactor>
    <text evidence="1">Binds 1 zinc ion per subunit.</text>
</comment>
<comment type="caution">
    <text evidence="3">The sequence shown here is derived from an EMBL/GenBank/DDBJ whole genome shotgun (WGS) entry which is preliminary data.</text>
</comment>
<dbReference type="InterPro" id="IPR024134">
    <property type="entry name" value="SOD_Cu/Zn_/chaperone"/>
</dbReference>
<keyword evidence="1" id="KW-0862">Zinc</keyword>
<keyword evidence="4" id="KW-1185">Reference proteome</keyword>
<dbReference type="Proteomes" id="UP001283361">
    <property type="component" value="Unassembled WGS sequence"/>
</dbReference>
<sequence length="176" mass="18491">MKAVSPRAAVCYVQPDPSSSQQVEGWVAFFQSMIFIVQGDPNGNTDIHVSLSGFSPLAPDGRNRKHGFHIHEYGDLSGGCASTGGHFNPTGDKHGGPNDALRHFGDLGNTNQGDDGNVFEIFSDRVVTLYGQYSVIGRSVVIHEQADDLGVVGDEGSLTTGNAGARIACCVIGNGT</sequence>
<dbReference type="Gene3D" id="2.60.40.200">
    <property type="entry name" value="Superoxide dismutase, copper/zinc binding domain"/>
    <property type="match status" value="1"/>
</dbReference>
<dbReference type="GO" id="GO:0005507">
    <property type="term" value="F:copper ion binding"/>
    <property type="evidence" value="ECO:0007669"/>
    <property type="project" value="InterPro"/>
</dbReference>
<name>A0AAE1DHM8_9GAST</name>
<evidence type="ECO:0000313" key="4">
    <source>
        <dbReference type="Proteomes" id="UP001283361"/>
    </source>
</evidence>
<evidence type="ECO:0000256" key="1">
    <source>
        <dbReference type="RuleBase" id="RU000393"/>
    </source>
</evidence>
<keyword evidence="1" id="KW-0560">Oxidoreductase</keyword>
<dbReference type="InterPro" id="IPR036423">
    <property type="entry name" value="SOD-like_Cu/Zn_dom_sf"/>
</dbReference>
<dbReference type="PROSITE" id="PS00087">
    <property type="entry name" value="SOD_CU_ZN_1"/>
    <property type="match status" value="1"/>
</dbReference>
<proteinExistence type="inferred from homology"/>
<gene>
    <name evidence="3" type="ORF">RRG08_046903</name>
</gene>
<dbReference type="PRINTS" id="PR00068">
    <property type="entry name" value="CUZNDISMTASE"/>
</dbReference>
<evidence type="ECO:0000313" key="3">
    <source>
        <dbReference type="EMBL" id="KAK3769798.1"/>
    </source>
</evidence>
<dbReference type="InterPro" id="IPR018152">
    <property type="entry name" value="SOD_Cu/Zn_BS"/>
</dbReference>
<keyword evidence="1" id="KW-0479">Metal-binding</keyword>
<dbReference type="Pfam" id="PF00080">
    <property type="entry name" value="Sod_Cu"/>
    <property type="match status" value="1"/>
</dbReference>
<comment type="similarity">
    <text evidence="1">Belongs to the Cu-Zn superoxide dismutase family.</text>
</comment>
<protein>
    <recommendedName>
        <fullName evidence="1">Superoxide dismutase [Cu-Zn]</fullName>
        <ecNumber evidence="1">1.15.1.1</ecNumber>
    </recommendedName>
</protein>
<dbReference type="PROSITE" id="PS00332">
    <property type="entry name" value="SOD_CU_ZN_2"/>
    <property type="match status" value="1"/>
</dbReference>
<dbReference type="AlphaFoldDB" id="A0AAE1DHM8"/>
<accession>A0AAE1DHM8</accession>
<dbReference type="GO" id="GO:0004784">
    <property type="term" value="F:superoxide dismutase activity"/>
    <property type="evidence" value="ECO:0007669"/>
    <property type="project" value="UniProtKB-EC"/>
</dbReference>